<protein>
    <submittedName>
        <fullName evidence="3">Uncharacterized protein</fullName>
    </submittedName>
</protein>
<keyword evidence="1" id="KW-1133">Transmembrane helix</keyword>
<name>A0ABY7DNW0_MYAAR</name>
<feature type="signal peptide" evidence="2">
    <location>
        <begin position="1"/>
        <end position="17"/>
    </location>
</feature>
<dbReference type="EMBL" id="CP111014">
    <property type="protein sequence ID" value="WAQ98050.1"/>
    <property type="molecule type" value="Genomic_DNA"/>
</dbReference>
<keyword evidence="1" id="KW-0812">Transmembrane</keyword>
<reference evidence="3" key="1">
    <citation type="submission" date="2022-11" db="EMBL/GenBank/DDBJ databases">
        <title>Centuries of genome instability and evolution in soft-shell clam transmissible cancer (bioRxiv).</title>
        <authorList>
            <person name="Hart S.F.M."/>
            <person name="Yonemitsu M.A."/>
            <person name="Giersch R.M."/>
            <person name="Beal B.F."/>
            <person name="Arriagada G."/>
            <person name="Davis B.W."/>
            <person name="Ostrander E.A."/>
            <person name="Goff S.P."/>
            <person name="Metzger M.J."/>
        </authorList>
    </citation>
    <scope>NUCLEOTIDE SEQUENCE</scope>
    <source>
        <strain evidence="3">MELC-2E11</strain>
        <tissue evidence="3">Siphon/mantle</tissue>
    </source>
</reference>
<dbReference type="Proteomes" id="UP001164746">
    <property type="component" value="Chromosome 3"/>
</dbReference>
<sequence length="162" mass="17671">MFLRIIWICSLYVLVSGAKLGEQCTSGDTCETLFTSCIAGPDGQTSCRCQADYIAGGDGCKAPIGRLCDESIGMSCRAVNAYCVARDDTSTCQCKPDYEEKEGMCEEKSKMETVGIVIIVVLCVAFTVLMCVLAQSLLEIRKAKRKKAQESYAINHQDSVKH</sequence>
<keyword evidence="1" id="KW-0472">Membrane</keyword>
<accession>A0ABY7DNW0</accession>
<feature type="chain" id="PRO_5047037481" evidence="2">
    <location>
        <begin position="18"/>
        <end position="162"/>
    </location>
</feature>
<dbReference type="SUPFAM" id="SSF57184">
    <property type="entry name" value="Growth factor receptor domain"/>
    <property type="match status" value="1"/>
</dbReference>
<evidence type="ECO:0000313" key="4">
    <source>
        <dbReference type="Proteomes" id="UP001164746"/>
    </source>
</evidence>
<gene>
    <name evidence="3" type="ORF">MAR_022423</name>
</gene>
<evidence type="ECO:0000256" key="2">
    <source>
        <dbReference type="SAM" id="SignalP"/>
    </source>
</evidence>
<evidence type="ECO:0000313" key="3">
    <source>
        <dbReference type="EMBL" id="WAQ98050.1"/>
    </source>
</evidence>
<proteinExistence type="predicted"/>
<feature type="transmembrane region" description="Helical" evidence="1">
    <location>
        <begin position="114"/>
        <end position="138"/>
    </location>
</feature>
<keyword evidence="4" id="KW-1185">Reference proteome</keyword>
<organism evidence="3 4">
    <name type="scientific">Mya arenaria</name>
    <name type="common">Soft-shell clam</name>
    <dbReference type="NCBI Taxonomy" id="6604"/>
    <lineage>
        <taxon>Eukaryota</taxon>
        <taxon>Metazoa</taxon>
        <taxon>Spiralia</taxon>
        <taxon>Lophotrochozoa</taxon>
        <taxon>Mollusca</taxon>
        <taxon>Bivalvia</taxon>
        <taxon>Autobranchia</taxon>
        <taxon>Heteroconchia</taxon>
        <taxon>Euheterodonta</taxon>
        <taxon>Imparidentia</taxon>
        <taxon>Neoheterodontei</taxon>
        <taxon>Myida</taxon>
        <taxon>Myoidea</taxon>
        <taxon>Myidae</taxon>
        <taxon>Mya</taxon>
    </lineage>
</organism>
<keyword evidence="2" id="KW-0732">Signal</keyword>
<evidence type="ECO:0000256" key="1">
    <source>
        <dbReference type="SAM" id="Phobius"/>
    </source>
</evidence>
<dbReference type="InterPro" id="IPR009030">
    <property type="entry name" value="Growth_fac_rcpt_cys_sf"/>
</dbReference>